<feature type="domain" description="Thioredoxin" evidence="5">
    <location>
        <begin position="131"/>
        <end position="267"/>
    </location>
</feature>
<evidence type="ECO:0000313" key="6">
    <source>
        <dbReference type="EMBL" id="AER56001.1"/>
    </source>
</evidence>
<feature type="transmembrane region" description="Helical" evidence="4">
    <location>
        <begin position="107"/>
        <end position="127"/>
    </location>
</feature>
<dbReference type="SUPFAM" id="SSF52833">
    <property type="entry name" value="Thioredoxin-like"/>
    <property type="match status" value="1"/>
</dbReference>
<keyword evidence="4" id="KW-0812">Transmembrane</keyword>
<dbReference type="STRING" id="1045855.DSC_06750"/>
<dbReference type="GO" id="GO:0042158">
    <property type="term" value="P:lipoprotein biosynthetic process"/>
    <property type="evidence" value="ECO:0007669"/>
    <property type="project" value="InterPro"/>
</dbReference>
<evidence type="ECO:0000313" key="7">
    <source>
        <dbReference type="Proteomes" id="UP000005870"/>
    </source>
</evidence>
<gene>
    <name evidence="6" type="ordered locus">DSC_06750</name>
</gene>
<evidence type="ECO:0000256" key="1">
    <source>
        <dbReference type="ARBA" id="ARBA00004196"/>
    </source>
</evidence>
<dbReference type="InterPro" id="IPR017937">
    <property type="entry name" value="Thioredoxin_CS"/>
</dbReference>
<dbReference type="eggNOG" id="COG0526">
    <property type="taxonomic scope" value="Bacteria"/>
</dbReference>
<dbReference type="InterPro" id="IPR013740">
    <property type="entry name" value="Redoxin"/>
</dbReference>
<reference evidence="6 7" key="1">
    <citation type="journal article" date="2012" name="J. Bacteriol.">
        <title>Complete Genome Sequence of the BTEX-Degrading Bacterium Pseudoxanthomonas spadix BD-a59.</title>
        <authorList>
            <person name="Lee S.H."/>
            <person name="Jin H.M."/>
            <person name="Lee H.J."/>
            <person name="Kim J.M."/>
            <person name="Jeon C.O."/>
        </authorList>
    </citation>
    <scope>NUCLEOTIDE SEQUENCE [LARGE SCALE GENOMIC DNA]</scope>
    <source>
        <strain evidence="6 7">BD-a59</strain>
    </source>
</reference>
<dbReference type="InterPro" id="IPR036249">
    <property type="entry name" value="Thioredoxin-like_sf"/>
</dbReference>
<keyword evidence="2" id="KW-0201">Cytochrome c-type biogenesis</keyword>
<evidence type="ECO:0000256" key="4">
    <source>
        <dbReference type="SAM" id="Phobius"/>
    </source>
</evidence>
<dbReference type="GO" id="GO:0015036">
    <property type="term" value="F:disulfide oxidoreductase activity"/>
    <property type="evidence" value="ECO:0007669"/>
    <property type="project" value="UniProtKB-ARBA"/>
</dbReference>
<feature type="transmembrane region" description="Helical" evidence="4">
    <location>
        <begin position="45"/>
        <end position="62"/>
    </location>
</feature>
<dbReference type="PANTHER" id="PTHR42852:SF13">
    <property type="entry name" value="PROTEIN DIPZ"/>
    <property type="match status" value="1"/>
</dbReference>
<dbReference type="RefSeq" id="WP_014160177.1">
    <property type="nucleotide sequence ID" value="NC_016147.2"/>
</dbReference>
<dbReference type="Proteomes" id="UP000005870">
    <property type="component" value="Chromosome"/>
</dbReference>
<proteinExistence type="predicted"/>
<dbReference type="OrthoDB" id="9796554at2"/>
<organism evidence="6 7">
    <name type="scientific">Pseudoxanthomonas spadix (strain BD-a59)</name>
    <dbReference type="NCBI Taxonomy" id="1045855"/>
    <lineage>
        <taxon>Bacteria</taxon>
        <taxon>Pseudomonadati</taxon>
        <taxon>Pseudomonadota</taxon>
        <taxon>Gammaproteobacteria</taxon>
        <taxon>Lysobacterales</taxon>
        <taxon>Lysobacteraceae</taxon>
        <taxon>Pseudoxanthomonas</taxon>
    </lineage>
</organism>
<sequence>MISLGPLPIMAILALACCGIALGLVKWQLRRQAPPVPRRGADVAFWMLLWLLLAARAGFVLTRMDSYASDPLSLLRFADGGFSLPWGIAAALLYGGWATRSQRRLRAPLLVSMSAALALWWVGGWAISAAQREAIVLPEVALQTLDGRPTTLAAHRGKPIVLNLWATWCPPCRREMPVLARAQASQSHAQILLVNQGEDQATISHYLQTQGLQVRDVYLDPGMHSMKAAGTQGLPTTLFFDANGRLVDAHMGEITAPVLQDKLSLLD</sequence>
<dbReference type="CDD" id="cd02966">
    <property type="entry name" value="TlpA_like_family"/>
    <property type="match status" value="1"/>
</dbReference>
<feature type="transmembrane region" description="Helical" evidence="4">
    <location>
        <begin position="6"/>
        <end position="25"/>
    </location>
</feature>
<dbReference type="AlphaFoldDB" id="G7USC9"/>
<evidence type="ECO:0000259" key="5">
    <source>
        <dbReference type="PROSITE" id="PS51352"/>
    </source>
</evidence>
<dbReference type="EMBL" id="CP003093">
    <property type="protein sequence ID" value="AER56001.1"/>
    <property type="molecule type" value="Genomic_DNA"/>
</dbReference>
<evidence type="ECO:0000256" key="3">
    <source>
        <dbReference type="ARBA" id="ARBA00023284"/>
    </source>
</evidence>
<dbReference type="Gene3D" id="3.40.30.10">
    <property type="entry name" value="Glutaredoxin"/>
    <property type="match status" value="1"/>
</dbReference>
<dbReference type="PROSITE" id="PS51352">
    <property type="entry name" value="THIOREDOXIN_2"/>
    <property type="match status" value="1"/>
</dbReference>
<name>G7USC9_PSEUP</name>
<keyword evidence="7" id="KW-1185">Reference proteome</keyword>
<keyword evidence="4" id="KW-0472">Membrane</keyword>
<accession>G7USC9</accession>
<comment type="subcellular location">
    <subcellularLocation>
        <location evidence="1">Cell envelope</location>
    </subcellularLocation>
</comment>
<keyword evidence="3" id="KW-0676">Redox-active center</keyword>
<dbReference type="GO" id="GO:0005886">
    <property type="term" value="C:plasma membrane"/>
    <property type="evidence" value="ECO:0007669"/>
    <property type="project" value="InterPro"/>
</dbReference>
<dbReference type="GO" id="GO:0017004">
    <property type="term" value="P:cytochrome complex assembly"/>
    <property type="evidence" value="ECO:0007669"/>
    <property type="project" value="UniProtKB-KW"/>
</dbReference>
<dbReference type="Pfam" id="PF08534">
    <property type="entry name" value="Redoxin"/>
    <property type="match status" value="1"/>
</dbReference>
<evidence type="ECO:0000256" key="2">
    <source>
        <dbReference type="ARBA" id="ARBA00022748"/>
    </source>
</evidence>
<feature type="transmembrane region" description="Helical" evidence="4">
    <location>
        <begin position="74"/>
        <end position="95"/>
    </location>
</feature>
<dbReference type="InterPro" id="IPR013766">
    <property type="entry name" value="Thioredoxin_domain"/>
</dbReference>
<dbReference type="PROSITE" id="PS00194">
    <property type="entry name" value="THIOREDOXIN_1"/>
    <property type="match status" value="1"/>
</dbReference>
<dbReference type="InterPro" id="IPR050553">
    <property type="entry name" value="Thioredoxin_ResA/DsbE_sf"/>
</dbReference>
<dbReference type="PANTHER" id="PTHR42852">
    <property type="entry name" value="THIOL:DISULFIDE INTERCHANGE PROTEIN DSBE"/>
    <property type="match status" value="1"/>
</dbReference>
<dbReference type="GO" id="GO:0030313">
    <property type="term" value="C:cell envelope"/>
    <property type="evidence" value="ECO:0007669"/>
    <property type="project" value="UniProtKB-SubCell"/>
</dbReference>
<protein>
    <submittedName>
        <fullName evidence="6">Redoxin domain-containing protein</fullName>
    </submittedName>
</protein>
<keyword evidence="4" id="KW-1133">Transmembrane helix</keyword>
<dbReference type="HOGENOM" id="CLU_089636_0_0_6"/>
<dbReference type="KEGG" id="psd:DSC_06750"/>
<dbReference type="GO" id="GO:0008961">
    <property type="term" value="F:phosphatidylglycerol-prolipoprotein diacylglyceryl transferase activity"/>
    <property type="evidence" value="ECO:0007669"/>
    <property type="project" value="InterPro"/>
</dbReference>